<gene>
    <name evidence="1" type="ORF">MSPICULIGERA_LOCUS14676</name>
</gene>
<protein>
    <submittedName>
        <fullName evidence="1">Uncharacterized protein</fullName>
    </submittedName>
</protein>
<proteinExistence type="predicted"/>
<dbReference type="AlphaFoldDB" id="A0AA36CY10"/>
<comment type="caution">
    <text evidence="1">The sequence shown here is derived from an EMBL/GenBank/DDBJ whole genome shotgun (WGS) entry which is preliminary data.</text>
</comment>
<reference evidence="1" key="1">
    <citation type="submission" date="2023-06" db="EMBL/GenBank/DDBJ databases">
        <authorList>
            <person name="Delattre M."/>
        </authorList>
    </citation>
    <scope>NUCLEOTIDE SEQUENCE</scope>
    <source>
        <strain evidence="1">AF72</strain>
    </source>
</reference>
<keyword evidence="2" id="KW-1185">Reference proteome</keyword>
<organism evidence="1 2">
    <name type="scientific">Mesorhabditis spiculigera</name>
    <dbReference type="NCBI Taxonomy" id="96644"/>
    <lineage>
        <taxon>Eukaryota</taxon>
        <taxon>Metazoa</taxon>
        <taxon>Ecdysozoa</taxon>
        <taxon>Nematoda</taxon>
        <taxon>Chromadorea</taxon>
        <taxon>Rhabditida</taxon>
        <taxon>Rhabditina</taxon>
        <taxon>Rhabditomorpha</taxon>
        <taxon>Rhabditoidea</taxon>
        <taxon>Rhabditidae</taxon>
        <taxon>Mesorhabditinae</taxon>
        <taxon>Mesorhabditis</taxon>
    </lineage>
</organism>
<sequence>MLRTLRRFFFARVGARKNDSPEVLNYIDAGLRVTAAIRALEKARGQFYPSIHGFGDGLISYTHYFCTPECLKDVHAKKLILCNEIKTFIDNYGHVPRRELSMDMFSHCAKILREAESGFYFLELHWSGLALTYINAYRSGRIYEEPLRVYSSQCLGDRACRYNALRPPLHVLSFGLLMSTD</sequence>
<name>A0AA36CY10_9BILA</name>
<feature type="non-terminal residue" evidence="1">
    <location>
        <position position="181"/>
    </location>
</feature>
<evidence type="ECO:0000313" key="2">
    <source>
        <dbReference type="Proteomes" id="UP001177023"/>
    </source>
</evidence>
<accession>A0AA36CY10</accession>
<dbReference type="Proteomes" id="UP001177023">
    <property type="component" value="Unassembled WGS sequence"/>
</dbReference>
<evidence type="ECO:0000313" key="1">
    <source>
        <dbReference type="EMBL" id="CAJ0576382.1"/>
    </source>
</evidence>
<dbReference type="EMBL" id="CATQJA010002643">
    <property type="protein sequence ID" value="CAJ0576382.1"/>
    <property type="molecule type" value="Genomic_DNA"/>
</dbReference>